<dbReference type="GO" id="GO:1990414">
    <property type="term" value="P:replication-born double-strand break repair via sister chromatid exchange"/>
    <property type="evidence" value="ECO:0007669"/>
    <property type="project" value="TreeGrafter"/>
</dbReference>
<evidence type="ECO:0000313" key="8">
    <source>
        <dbReference type="Proteomes" id="UP001149813"/>
    </source>
</evidence>
<feature type="compositionally biased region" description="Basic and acidic residues" evidence="4">
    <location>
        <begin position="731"/>
        <end position="741"/>
    </location>
</feature>
<dbReference type="GO" id="GO:0007064">
    <property type="term" value="P:mitotic sister chromatid cohesion"/>
    <property type="evidence" value="ECO:0007669"/>
    <property type="project" value="TreeGrafter"/>
</dbReference>
<gene>
    <name evidence="7" type="primary">MCD1</name>
    <name evidence="7" type="ORF">LPJ53_005058</name>
</gene>
<dbReference type="OrthoDB" id="10071381at2759"/>
<comment type="similarity">
    <text evidence="2">Belongs to the rad21 family.</text>
</comment>
<dbReference type="InterPro" id="IPR010487">
    <property type="entry name" value="NGRN/Rrg9"/>
</dbReference>
<dbReference type="Proteomes" id="UP001149813">
    <property type="component" value="Unassembled WGS sequence"/>
</dbReference>
<evidence type="ECO:0000256" key="3">
    <source>
        <dbReference type="ARBA" id="ARBA00023242"/>
    </source>
</evidence>
<comment type="subcellular location">
    <subcellularLocation>
        <location evidence="1">Nucleus</location>
    </subcellularLocation>
</comment>
<name>A0A9W8CP60_9FUNG</name>
<reference evidence="7" key="1">
    <citation type="submission" date="2022-07" db="EMBL/GenBank/DDBJ databases">
        <title>Phylogenomic reconstructions and comparative analyses of Kickxellomycotina fungi.</title>
        <authorList>
            <person name="Reynolds N.K."/>
            <person name="Stajich J.E."/>
            <person name="Barry K."/>
            <person name="Grigoriev I.V."/>
            <person name="Crous P."/>
            <person name="Smith M.E."/>
        </authorList>
    </citation>
    <scope>NUCLEOTIDE SEQUENCE</scope>
    <source>
        <strain evidence="7">NBRC 32514</strain>
    </source>
</reference>
<dbReference type="SUPFAM" id="SSF46785">
    <property type="entry name" value="Winged helix' DNA-binding domain"/>
    <property type="match status" value="1"/>
</dbReference>
<keyword evidence="8" id="KW-1185">Reference proteome</keyword>
<evidence type="ECO:0000259" key="6">
    <source>
        <dbReference type="Pfam" id="PF04825"/>
    </source>
</evidence>
<feature type="compositionally biased region" description="Basic and acidic residues" evidence="4">
    <location>
        <begin position="496"/>
        <end position="505"/>
    </location>
</feature>
<dbReference type="Pfam" id="PF04825">
    <property type="entry name" value="Rad21_Rec8_N"/>
    <property type="match status" value="1"/>
</dbReference>
<dbReference type="Pfam" id="PF04824">
    <property type="entry name" value="Rad21_Rec8"/>
    <property type="match status" value="1"/>
</dbReference>
<proteinExistence type="inferred from homology"/>
<dbReference type="CDD" id="cd21747">
    <property type="entry name" value="Rad21_Rec8_M"/>
    <property type="match status" value="1"/>
</dbReference>
<accession>A0A9W8CP60</accession>
<feature type="region of interest" description="Disordered" evidence="4">
    <location>
        <begin position="493"/>
        <end position="515"/>
    </location>
</feature>
<evidence type="ECO:0000313" key="7">
    <source>
        <dbReference type="EMBL" id="KAJ1720294.1"/>
    </source>
</evidence>
<feature type="region of interest" description="Disordered" evidence="4">
    <location>
        <begin position="682"/>
        <end position="741"/>
    </location>
</feature>
<evidence type="ECO:0000256" key="2">
    <source>
        <dbReference type="ARBA" id="ARBA00009870"/>
    </source>
</evidence>
<dbReference type="GO" id="GO:0005634">
    <property type="term" value="C:nucleus"/>
    <property type="evidence" value="ECO:0007669"/>
    <property type="project" value="UniProtKB-SubCell"/>
</dbReference>
<dbReference type="PANTHER" id="PTHR12585:SF69">
    <property type="entry name" value="FI11703P"/>
    <property type="match status" value="1"/>
</dbReference>
<dbReference type="InterPro" id="IPR039781">
    <property type="entry name" value="Rad21/Rec8-like"/>
</dbReference>
<dbReference type="EMBL" id="JANBOJ010000274">
    <property type="protein sequence ID" value="KAJ1720294.1"/>
    <property type="molecule type" value="Genomic_DNA"/>
</dbReference>
<dbReference type="Gene3D" id="1.10.10.580">
    <property type="entry name" value="Structural maintenance of chromosome 1. Chain E"/>
    <property type="match status" value="1"/>
</dbReference>
<dbReference type="GO" id="GO:0030892">
    <property type="term" value="C:mitotic cohesin complex"/>
    <property type="evidence" value="ECO:0007669"/>
    <property type="project" value="TreeGrafter"/>
</dbReference>
<feature type="compositionally biased region" description="Polar residues" evidence="4">
    <location>
        <begin position="707"/>
        <end position="721"/>
    </location>
</feature>
<dbReference type="Pfam" id="PF06413">
    <property type="entry name" value="Neugrin"/>
    <property type="match status" value="1"/>
</dbReference>
<dbReference type="InterPro" id="IPR036390">
    <property type="entry name" value="WH_DNA-bd_sf"/>
</dbReference>
<organism evidence="7 8">
    <name type="scientific">Coemansia erecta</name>
    <dbReference type="NCBI Taxonomy" id="147472"/>
    <lineage>
        <taxon>Eukaryota</taxon>
        <taxon>Fungi</taxon>
        <taxon>Fungi incertae sedis</taxon>
        <taxon>Zoopagomycota</taxon>
        <taxon>Kickxellomycotina</taxon>
        <taxon>Kickxellomycetes</taxon>
        <taxon>Kickxellales</taxon>
        <taxon>Kickxellaceae</taxon>
        <taxon>Coemansia</taxon>
    </lineage>
</organism>
<dbReference type="GO" id="GO:0003682">
    <property type="term" value="F:chromatin binding"/>
    <property type="evidence" value="ECO:0007669"/>
    <property type="project" value="TreeGrafter"/>
</dbReference>
<comment type="caution">
    <text evidence="7">The sequence shown here is derived from an EMBL/GenBank/DDBJ whole genome shotgun (WGS) entry which is preliminary data.</text>
</comment>
<evidence type="ECO:0000259" key="5">
    <source>
        <dbReference type="Pfam" id="PF04824"/>
    </source>
</evidence>
<dbReference type="InterPro" id="IPR006909">
    <property type="entry name" value="Rad21/Rec8_C_eu"/>
</dbReference>
<dbReference type="PANTHER" id="PTHR12585">
    <property type="entry name" value="SCC1 / RAD21 FAMILY MEMBER"/>
    <property type="match status" value="1"/>
</dbReference>
<sequence>MFYAEAILSKKGPLAKVWLAAHLERKLTKTQLLQANIPGSVGAIIGQDQGPPLALRLSGQLLLGVSRIYARKARYLLEDCNDALIRIKMAFRPGAADITSDSMVAAQSAITLPEALTEFDVLLPTSSRMVGANRGIMALDMGMNLSTDMAAAAALNTSRIQDITLAEQSFDVSMVARGADGAGFGEIDLLGRDDDFRLDLDDDFVFSPPPQQIPEPALGLDASALEPEIGRDAMQGLDASLAGVQPEDISLLGKGIDGLDVQGGAMDITREDLGAGLDDGDVLRFGNDDNDLAMVSGFGDASMVPNTQEIALQEAEAEVLAARPQIDRPSKRRRLNLSDLVASETTSLTPEEIRERMDNPADIVRVPTYLPSTRSSRLEDMSSAAVAMRFLSSDSAAPFASLFAVPSSEYESAQDAAGIMRDDELETSMFSTGGMQNDAPGSVVPEYLGEDNEFRLNLGDDTGFGEGLDVPGQQLDAAELLANKTFEQLEQLEEESFQRQAEEQHQAGNGQSIFADTLPVRDEDISLRVSQVEENGGRAGRSSGQMPGDAAEGEESDDTASGAGYSKNTIRAIHLLDEACRTQSIPVSDAVSAASTKESNATLSYMGVAKDARRSDAVKLFFELLVLKTKDFVDVAQPQPFEDIKIAPRSKLRQAADSITIRSEPPVRCLGTKTVLHRISPGKPATEKTWTTKDGDARSARVRKSPRQINQHRTGPLQQGDSGSGFVKIGLDSERRNRKADTVEDGAAISLTEKAQKAKAKWQQSDAAKKRMQERLKDSSLEGWQRRKIELKLKLGDSAWEPAKKIAVSSMEKIRLLNTEFPDVWTMKRLSDQFKVSQETIRRIVKSKFRPTDAQIEKRELKRKESISKFKQSDRDSRSKSRVTGELEKTKQKPV</sequence>
<feature type="domain" description="Rad21/Rec8-like protein N-terminal" evidence="6">
    <location>
        <begin position="1"/>
        <end position="101"/>
    </location>
</feature>
<keyword evidence="3" id="KW-0539">Nucleus</keyword>
<dbReference type="InterPro" id="IPR023093">
    <property type="entry name" value="ScpA-like_C"/>
</dbReference>
<feature type="compositionally biased region" description="Basic and acidic residues" evidence="4">
    <location>
        <begin position="690"/>
        <end position="699"/>
    </location>
</feature>
<evidence type="ECO:0000256" key="4">
    <source>
        <dbReference type="SAM" id="MobiDB-lite"/>
    </source>
</evidence>
<feature type="region of interest" description="Disordered" evidence="4">
    <location>
        <begin position="532"/>
        <end position="564"/>
    </location>
</feature>
<dbReference type="AlphaFoldDB" id="A0A9W8CP60"/>
<protein>
    <submittedName>
        <fullName evidence="7">Sister chromatid cohesion protein 1</fullName>
    </submittedName>
</protein>
<feature type="domain" description="Rad21/Rec8-like protein C-terminal eukaryotic" evidence="5">
    <location>
        <begin position="608"/>
        <end position="651"/>
    </location>
</feature>
<feature type="region of interest" description="Disordered" evidence="4">
    <location>
        <begin position="856"/>
        <end position="895"/>
    </location>
</feature>
<evidence type="ECO:0000256" key="1">
    <source>
        <dbReference type="ARBA" id="ARBA00004123"/>
    </source>
</evidence>
<dbReference type="InterPro" id="IPR006910">
    <property type="entry name" value="Rad21_Rec8_N"/>
</dbReference>